<gene>
    <name evidence="2" type="ORF">SGUI_2737</name>
</gene>
<name>A0A1B1NFF6_9MICO</name>
<protein>
    <submittedName>
        <fullName evidence="2">Uncharacterized protein</fullName>
    </submittedName>
</protein>
<proteinExistence type="predicted"/>
<evidence type="ECO:0000313" key="2">
    <source>
        <dbReference type="EMBL" id="ANS80133.1"/>
    </source>
</evidence>
<dbReference type="AlphaFoldDB" id="A0A1B1NFF6"/>
<feature type="compositionally biased region" description="Basic residues" evidence="1">
    <location>
        <begin position="31"/>
        <end position="46"/>
    </location>
</feature>
<reference evidence="2 3" key="1">
    <citation type="submission" date="2016-03" db="EMBL/GenBank/DDBJ databases">
        <title>Shallow-sea hydrothermal system.</title>
        <authorList>
            <person name="Tang K."/>
        </authorList>
    </citation>
    <scope>NUCLEOTIDE SEQUENCE [LARGE SCALE GENOMIC DNA]</scope>
    <source>
        <strain evidence="2 3">JLT9</strain>
    </source>
</reference>
<evidence type="ECO:0000313" key="3">
    <source>
        <dbReference type="Proteomes" id="UP000092482"/>
    </source>
</evidence>
<dbReference type="EMBL" id="CP014989">
    <property type="protein sequence ID" value="ANS80133.1"/>
    <property type="molecule type" value="Genomic_DNA"/>
</dbReference>
<dbReference type="Proteomes" id="UP000092482">
    <property type="component" value="Chromosome"/>
</dbReference>
<feature type="region of interest" description="Disordered" evidence="1">
    <location>
        <begin position="15"/>
        <end position="53"/>
    </location>
</feature>
<evidence type="ECO:0000256" key="1">
    <source>
        <dbReference type="SAM" id="MobiDB-lite"/>
    </source>
</evidence>
<accession>A0A1B1NFF6</accession>
<organism evidence="2 3">
    <name type="scientific">Serinicoccus hydrothermalis</name>
    <dbReference type="NCBI Taxonomy" id="1758689"/>
    <lineage>
        <taxon>Bacteria</taxon>
        <taxon>Bacillati</taxon>
        <taxon>Actinomycetota</taxon>
        <taxon>Actinomycetes</taxon>
        <taxon>Micrococcales</taxon>
        <taxon>Ornithinimicrobiaceae</taxon>
        <taxon>Serinicoccus</taxon>
    </lineage>
</organism>
<dbReference type="KEGG" id="serj:SGUI_2737"/>
<sequence>MGPPLGEVVSALTLPTLASPGPPRLLNCRRASARRRSGRGGHPRAARRLDRHE</sequence>
<keyword evidence="3" id="KW-1185">Reference proteome</keyword>